<sequence>MANAAAGGQSAGAAPQYYDLRAPLTRPVTVIEVEQFAPGGGMMPSLVLEDGSHYFGPVMEDGRCRIPCGCGIMLFRHDETATPNFTVAAAPAADSSSGVGGSLTSFFFGRGVPQDSGASQASIAFINLCKRYQQGDRYGGDWANGVFHGDGVLVTSSFTYHGTWMGGQMQGRGAISYTRKYVDYRPRNTNSRSDSAGGSGVGDGVSNLLLKGLSYVSPFELVSTAPAPKEYIGDLDAKHYRHGMGLMRYYNGDVYEGQWRDNCRHGRGKLRKMDGEEYDGDWAFDQRHGNGKIMYPNGSLFKGSMEYDQRNGEGVMRFANGDEFFGTFRRDRIEGHGTMRYRNGDVYEGAWRDQLRHGQGKYTLKRTGATMHGEFQSGLIHGEGTVIVPGVSTFVGIFVRGERTIGTMHWHQQPSQAELGSVDTAAAAAATVPASSEVSEVFPSDGALSPDPGTASVPGASATATIASLLVAGKATTKNYLCYQGQWHGEHMHGRGLLWYTNGDFYAGSFHRNCRHGAGNMRYAAEQAEFSGQYVHGVRHGLGLLQRANKSIQAGRWQQNIFVEGYEGEWDGSAFHGIGRLTMPVGTFLAMRSSNSALKSSELKAMLNDGLGITPPSASFVDGHEEGRSSVGDGAPIAASADASSSGATVGRAGLPALFVDFFGLFRNGLRDGLGILRMPALDGLVGSSLNLAEERKSGGGGRQGDGAGSEAAADSAAEAKAQKGRKGGSGRGDDKSTAGASRRRGNTLSLAALPSMVIKGRWVREVLHCDKGVWAFPSGVVYIGSFRNGARDAARACVWWPDGSVLESGWCGDAPSGGGIWYQRNRVSPVYQTIVPSALRRSQSRRLLGKGSLASWSTGPVAGDYQGTSDAGDADGSIENHTQAGDFFGLSNLWGLIGAGLGGRGVNGTGDSDGSTDDESDDDRPRRVLIDFGNHLTFSCSWCPYNMDLNTYAAVVLPQIGYQTAPLSGGTPWPQLYHSPSMSAALGAPLPWPRETVKGGKRTEKSSTAATPATAAGNCGSKSLVSLPWPIPTAKQISNCAHSLHLADAPSSVAIGRASGSGVVYFDSGVVLAGEWLGNVPRLAVPYRPWSAFDHFVTWKATRAASRNCTSTVPRLTAPRLQSCYTTVLAAAPEDVSGEPRRVAGGRLAMASSPLAVSRSGDAAEHAAVSPSSPSPPSPGANCALCGKEYSFFRKRLHCTLCLRSTCSSCLGHMDTGGPTHREDVKALVRHAYVTAEQTVQLAAAVTAKGTPTNANGSTVRPITFPSISAKQIDHAFDKTNVSTVPVCADCARSVLWKLRYTQLWIPMSMFSSVVEGDKHQRELQRNIAAKAAHQNASRLASENGASGDDVNDGVAEAANPLSAVTCSEESVRHASALGQSLPLSPWRPAASATALDETAHEQEDEVSPAADDTFRTATTVCAPNKVSTGIAGDTVTLEEDDAAAGAAAHNPLAITQAEVAAAQDEPSTPSAASPSREGDGAVTDASPAPATPPASASRRPLNLLSSPEATRRSRSKLLPPAQCIVYSGYTSHTIPHVYGELWWGRQYYYRGGFCAGERHGFGTQYMPNGEWYEGGFERDAWHGEGVYYLDDGSVLLGEFRKGKLHVVHYRGEVEESDVAGVRPHGRGIGYSPDGSVYNGEWVHGRRHGTGMLHLADGSSVYSGTFVSDAMEGMGKLVTTSGAYYGDFSQNKQNGKGLLFTADCVVEGSWAQGTSSGFTRIYERTSGEVYETTYCDGNERDDCFAAPVMIEDGDAAECGQCGTAFSFFLRRHHCRLCGDVFCDACTQRRATLPATVTGDGDARARSDLGTHTTSAASGQQLRVCDACFFRLSQRRMIALRRYADGSVYAGCWSQGRWVSRGLYCRPDGVFVVMDAHGHALLPLVHIEAATEKPKEGASEDANEPAKPRGARPASGLGVGRRPSRATGLPVSPSILQDAAPVKELLDGVSESSSRKDLDAFLLWWATTRSRCGLQVPLDISLVIRYQRTPTHMLRGKEATVKSGSEAAAYLASPARCTLEIPHTPSLTPIRLFITLADSRREMQAMVEGEVARTSASAASAPAAAAAAPVSSLSIEEQRTMDIDVEAAALRASRFMPVAIPRAPEVPVTAATTPVASATELPAETTTNSPGSSPSRHQTSGADPAHAFGVSAWATRPPPLIDAEDISDEALVEMIRMERLSWTAVARGTETAPAPTIPPLIPPTPDPPAAGSNAAVSWNVWKTRDVPRYAPPSPIAVTAGTTATSQAPVEKVAEGGEAAAEPLPALRSEADMYFACPFWGPAVPDAQLLLEQGKMTQATKLMCRLQQRHNDALNQQQQERQGSGGGSSDSGGDDEGNGSKGAAASSGGNTRRGGEAGHPLSVLQSMQGGAAGASTASWEAGHLLSAELRAECGDGWAPTPMSGPFVFDISAHEKRRSADGQRFYPKVTQRETLNF</sequence>
<evidence type="ECO:0000256" key="1">
    <source>
        <dbReference type="ARBA" id="ARBA00022723"/>
    </source>
</evidence>
<organism evidence="8 9">
    <name type="scientific">Leishmania enriettii</name>
    <dbReference type="NCBI Taxonomy" id="5663"/>
    <lineage>
        <taxon>Eukaryota</taxon>
        <taxon>Discoba</taxon>
        <taxon>Euglenozoa</taxon>
        <taxon>Kinetoplastea</taxon>
        <taxon>Metakinetoplastina</taxon>
        <taxon>Trypanosomatida</taxon>
        <taxon>Trypanosomatidae</taxon>
        <taxon>Leishmaniinae</taxon>
        <taxon>Leishmania</taxon>
    </lineage>
</organism>
<evidence type="ECO:0000256" key="2">
    <source>
        <dbReference type="ARBA" id="ARBA00022737"/>
    </source>
</evidence>
<feature type="region of interest" description="Disordered" evidence="6">
    <location>
        <begin position="1383"/>
        <end position="1414"/>
    </location>
</feature>
<dbReference type="PANTHER" id="PTHR43215:SF14">
    <property type="entry name" value="RADIAL SPOKE HEAD 1 HOMOLOG"/>
    <property type="match status" value="1"/>
</dbReference>
<feature type="compositionally biased region" description="Low complexity" evidence="6">
    <location>
        <begin position="632"/>
        <end position="641"/>
    </location>
</feature>
<feature type="compositionally biased region" description="Polar residues" evidence="6">
    <location>
        <begin position="2312"/>
        <end position="2321"/>
    </location>
</feature>
<reference evidence="8 9" key="1">
    <citation type="submission" date="2021-02" db="EMBL/GenBank/DDBJ databases">
        <title>Leishmania (Mundinia) enrietti genome sequencing and assembly.</title>
        <authorList>
            <person name="Almutairi H."/>
            <person name="Gatherer D."/>
        </authorList>
    </citation>
    <scope>NUCLEOTIDE SEQUENCE [LARGE SCALE GENOMIC DNA]</scope>
    <source>
        <strain evidence="8">CUR178</strain>
    </source>
</reference>
<dbReference type="CDD" id="cd00065">
    <property type="entry name" value="FYVE_like_SF"/>
    <property type="match status" value="1"/>
</dbReference>
<evidence type="ECO:0000256" key="4">
    <source>
        <dbReference type="ARBA" id="ARBA00022833"/>
    </source>
</evidence>
<feature type="compositionally biased region" description="Polar residues" evidence="6">
    <location>
        <begin position="2124"/>
        <end position="2141"/>
    </location>
</feature>
<dbReference type="InterPro" id="IPR011011">
    <property type="entry name" value="Znf_FYVE_PHD"/>
</dbReference>
<proteinExistence type="predicted"/>
<feature type="compositionally biased region" description="Low complexity" evidence="6">
    <location>
        <begin position="2111"/>
        <end position="2120"/>
    </location>
</feature>
<feature type="region of interest" description="Disordered" evidence="6">
    <location>
        <begin position="2111"/>
        <end position="2143"/>
    </location>
</feature>
<evidence type="ECO:0000256" key="3">
    <source>
        <dbReference type="ARBA" id="ARBA00022771"/>
    </source>
</evidence>
<evidence type="ECO:0000256" key="6">
    <source>
        <dbReference type="SAM" id="MobiDB-lite"/>
    </source>
</evidence>
<dbReference type="GeneID" id="94171129"/>
<feature type="compositionally biased region" description="Low complexity" evidence="6">
    <location>
        <begin position="2340"/>
        <end position="2349"/>
    </location>
</feature>
<dbReference type="OrthoDB" id="270720at2759"/>
<keyword evidence="1" id="KW-0479">Metal-binding</keyword>
<dbReference type="RefSeq" id="XP_067692185.1">
    <property type="nucleotide sequence ID" value="XM_067835619.1"/>
</dbReference>
<evidence type="ECO:0000256" key="5">
    <source>
        <dbReference type="PROSITE-ProRule" id="PRU00091"/>
    </source>
</evidence>
<dbReference type="KEGG" id="lenr:94171129"/>
<dbReference type="InterPro" id="IPR000306">
    <property type="entry name" value="Znf_FYVE"/>
</dbReference>
<comment type="caution">
    <text evidence="8">The sequence shown here is derived from an EMBL/GenBank/DDBJ whole genome shotgun (WGS) entry which is preliminary data.</text>
</comment>
<protein>
    <recommendedName>
        <fullName evidence="7">FYVE-type domain-containing protein</fullName>
    </recommendedName>
</protein>
<dbReference type="Gene3D" id="3.30.40.10">
    <property type="entry name" value="Zinc/RING finger domain, C3HC4 (zinc finger)"/>
    <property type="match status" value="1"/>
</dbReference>
<dbReference type="GO" id="GO:0008270">
    <property type="term" value="F:zinc ion binding"/>
    <property type="evidence" value="ECO:0007669"/>
    <property type="project" value="UniProtKB-KW"/>
</dbReference>
<dbReference type="SMART" id="SM00698">
    <property type="entry name" value="MORN"/>
    <property type="match status" value="18"/>
</dbReference>
<accession>A0A836KI26</accession>
<evidence type="ECO:0000313" key="9">
    <source>
        <dbReference type="Proteomes" id="UP000674179"/>
    </source>
</evidence>
<dbReference type="Proteomes" id="UP000674179">
    <property type="component" value="Chromosome 26"/>
</dbReference>
<dbReference type="InterPro" id="IPR017455">
    <property type="entry name" value="Znf_FYVE-rel"/>
</dbReference>
<gene>
    <name evidence="8" type="ORF">CUR178_03892</name>
</gene>
<dbReference type="PANTHER" id="PTHR43215">
    <property type="entry name" value="RADIAL SPOKE HEAD 1 HOMOLOG"/>
    <property type="match status" value="1"/>
</dbReference>
<feature type="region of interest" description="Disordered" evidence="6">
    <location>
        <begin position="1336"/>
        <end position="1356"/>
    </location>
</feature>
<feature type="compositionally biased region" description="Low complexity" evidence="6">
    <location>
        <begin position="709"/>
        <end position="720"/>
    </location>
</feature>
<keyword evidence="2" id="KW-0677">Repeat</keyword>
<dbReference type="InterPro" id="IPR003409">
    <property type="entry name" value="MORN"/>
</dbReference>
<dbReference type="EMBL" id="JAFHKP010000026">
    <property type="protein sequence ID" value="KAG5476719.1"/>
    <property type="molecule type" value="Genomic_DNA"/>
</dbReference>
<dbReference type="Pfam" id="PF02493">
    <property type="entry name" value="MORN"/>
    <property type="match status" value="18"/>
</dbReference>
<feature type="compositionally biased region" description="Gly residues" evidence="6">
    <location>
        <begin position="699"/>
        <end position="708"/>
    </location>
</feature>
<feature type="region of interest" description="Disordered" evidence="6">
    <location>
        <begin position="1892"/>
        <end position="1932"/>
    </location>
</feature>
<dbReference type="SUPFAM" id="SSF57903">
    <property type="entry name" value="FYVE/PHD zinc finger"/>
    <property type="match status" value="2"/>
</dbReference>
<dbReference type="Gene3D" id="2.20.110.10">
    <property type="entry name" value="Histone H3 K4-specific methyltransferase SET7/9 N-terminal domain"/>
    <property type="match status" value="6"/>
</dbReference>
<name>A0A836KI26_LEIEN</name>
<keyword evidence="4" id="KW-0862">Zinc</keyword>
<feature type="region of interest" description="Disordered" evidence="6">
    <location>
        <begin position="2312"/>
        <end position="2360"/>
    </location>
</feature>
<evidence type="ECO:0000313" key="8">
    <source>
        <dbReference type="EMBL" id="KAG5476719.1"/>
    </source>
</evidence>
<feature type="compositionally biased region" description="Low complexity" evidence="6">
    <location>
        <begin position="1487"/>
        <end position="1502"/>
    </location>
</feature>
<evidence type="ECO:0000259" key="7">
    <source>
        <dbReference type="PROSITE" id="PS50178"/>
    </source>
</evidence>
<dbReference type="SMART" id="SM00064">
    <property type="entry name" value="FYVE"/>
    <property type="match status" value="2"/>
</dbReference>
<feature type="region of interest" description="Disordered" evidence="6">
    <location>
        <begin position="617"/>
        <end position="641"/>
    </location>
</feature>
<feature type="compositionally biased region" description="Polar residues" evidence="6">
    <location>
        <begin position="1336"/>
        <end position="1346"/>
    </location>
</feature>
<keyword evidence="9" id="KW-1185">Reference proteome</keyword>
<feature type="region of interest" description="Disordered" evidence="6">
    <location>
        <begin position="695"/>
        <end position="744"/>
    </location>
</feature>
<feature type="region of interest" description="Disordered" evidence="6">
    <location>
        <begin position="1462"/>
        <end position="1516"/>
    </location>
</feature>
<feature type="domain" description="FYVE-type" evidence="7">
    <location>
        <begin position="1753"/>
        <end position="1833"/>
    </location>
</feature>
<dbReference type="PROSITE" id="PS50178">
    <property type="entry name" value="ZF_FYVE"/>
    <property type="match status" value="1"/>
</dbReference>
<keyword evidence="3 5" id="KW-0863">Zinc-finger</keyword>
<dbReference type="SUPFAM" id="SSF82185">
    <property type="entry name" value="Histone H3 K4-specific methyltransferase SET7/9 N-terminal domain"/>
    <property type="match status" value="7"/>
</dbReference>
<dbReference type="InterPro" id="IPR013083">
    <property type="entry name" value="Znf_RING/FYVE/PHD"/>
</dbReference>
<dbReference type="Pfam" id="PF01363">
    <property type="entry name" value="FYVE"/>
    <property type="match status" value="1"/>
</dbReference>